<dbReference type="Gene3D" id="3.40.720.10">
    <property type="entry name" value="Alkaline Phosphatase, subunit A"/>
    <property type="match status" value="1"/>
</dbReference>
<dbReference type="EMBL" id="JABWSX010000001">
    <property type="protein sequence ID" value="NVL11218.1"/>
    <property type="molecule type" value="Genomic_DNA"/>
</dbReference>
<protein>
    <submittedName>
        <fullName evidence="1">Alkaline phosphatase family protein</fullName>
    </submittedName>
</protein>
<proteinExistence type="predicted"/>
<dbReference type="PANTHER" id="PTHR10151:SF120">
    <property type="entry name" value="BIS(5'-ADENOSYL)-TRIPHOSPHATASE"/>
    <property type="match status" value="1"/>
</dbReference>
<reference evidence="1" key="1">
    <citation type="submission" date="2020-06" db="EMBL/GenBank/DDBJ databases">
        <title>Whole Genome Sequence of Bradyrhizobium sp. Strain 66S1MB.</title>
        <authorList>
            <person name="Bromfield E."/>
            <person name="Cloutier S."/>
        </authorList>
    </citation>
    <scope>NUCLEOTIDE SEQUENCE</scope>
    <source>
        <strain evidence="1">66S1MB</strain>
    </source>
</reference>
<accession>A0A974AJV4</accession>
<dbReference type="InterPro" id="IPR002591">
    <property type="entry name" value="Phosphodiest/P_Trfase"/>
</dbReference>
<dbReference type="Pfam" id="PF01663">
    <property type="entry name" value="Phosphodiest"/>
    <property type="match status" value="1"/>
</dbReference>
<dbReference type="AlphaFoldDB" id="A0A974AJV4"/>
<dbReference type="GO" id="GO:0016787">
    <property type="term" value="F:hydrolase activity"/>
    <property type="evidence" value="ECO:0007669"/>
    <property type="project" value="UniProtKB-ARBA"/>
</dbReference>
<dbReference type="PANTHER" id="PTHR10151">
    <property type="entry name" value="ECTONUCLEOTIDE PYROPHOSPHATASE/PHOSPHODIESTERASE"/>
    <property type="match status" value="1"/>
</dbReference>
<comment type="caution">
    <text evidence="1">The sequence shown here is derived from an EMBL/GenBank/DDBJ whole genome shotgun (WGS) entry which is preliminary data.</text>
</comment>
<name>A0A974AJV4_9BRAD</name>
<dbReference type="SUPFAM" id="SSF53649">
    <property type="entry name" value="Alkaline phosphatase-like"/>
    <property type="match status" value="1"/>
</dbReference>
<evidence type="ECO:0000313" key="1">
    <source>
        <dbReference type="EMBL" id="NVL11218.1"/>
    </source>
</evidence>
<dbReference type="InterPro" id="IPR017850">
    <property type="entry name" value="Alkaline_phosphatase_core_sf"/>
</dbReference>
<organism evidence="1">
    <name type="scientific">Bradyrhizobium quebecense</name>
    <dbReference type="NCBI Taxonomy" id="2748629"/>
    <lineage>
        <taxon>Bacteria</taxon>
        <taxon>Pseudomonadati</taxon>
        <taxon>Pseudomonadota</taxon>
        <taxon>Alphaproteobacteria</taxon>
        <taxon>Hyphomicrobiales</taxon>
        <taxon>Nitrobacteraceae</taxon>
        <taxon>Bradyrhizobium</taxon>
    </lineage>
</organism>
<gene>
    <name evidence="1" type="ORF">HU230_37320</name>
</gene>
<sequence length="535" mass="57915">MLACGVAVAQADDDNDHSQRHGYKHVLLISVDGMHAVDLKRWVESRPGGNFAQLTGKGVVYPNAYTTAPSDSFPGMLAQVTGATPKGGGLFYDDSYDRTEYPAKAFYTSQGLADPGCVGPAGTELTNFEALDRTYNYSSGLVADYTAGGTLGQVYTQLDPDHMQRKLVNGQCVPVYPHDYVRTNTIFEVIKEAGMRTAWSDKHPAYEDLAGPSGKGLDELFTPEINSQDTIDAGAQPGDDYTTSYTGVRSYDSLKVKAVLNWIDGYDGTRSQRQPVPAIFGMNFQAVSVGQKLAKAGHADADKSLVGGYADGKATPGNALTLQFQFVDDALGKFVNELKAQNLYDSTLIIVSAKHGQSPIDVKDRVAISDALYSKAPGFGTNGFEICDDEALVWLSPELQQATNPATGHPYYADAKAYILAHAADLHIQKLLDRDELTKLYEDPFHNSRVPDFIAITDHGVICTGGSKLAEHGGFSNDDRNVLLLVSSPRIKHARVVDETTFTTQIAPTILHALDLNPRSLQAVRDEGVEALKLK</sequence>